<name>A0A1L7TPM3_FUSMA</name>
<dbReference type="GO" id="GO:0003676">
    <property type="term" value="F:nucleic acid binding"/>
    <property type="evidence" value="ECO:0007669"/>
    <property type="project" value="InterPro"/>
</dbReference>
<evidence type="ECO:0008006" key="4">
    <source>
        <dbReference type="Google" id="ProtNLM"/>
    </source>
</evidence>
<dbReference type="AlphaFoldDB" id="A0A1L7TPM3"/>
<dbReference type="InterPro" id="IPR036875">
    <property type="entry name" value="Znf_CCHC_sf"/>
</dbReference>
<reference evidence="3" key="1">
    <citation type="journal article" date="2016" name="Genome Biol. Evol.">
        <title>Comparative 'omics' of the Fusarium fujikuroi species complex highlights differences in genetic potential and metabolite synthesis.</title>
        <authorList>
            <person name="Niehaus E.-M."/>
            <person name="Muensterkoetter M."/>
            <person name="Proctor R.H."/>
            <person name="Brown D.W."/>
            <person name="Sharon A."/>
            <person name="Idan Y."/>
            <person name="Oren-Young L."/>
            <person name="Sieber C.M."/>
            <person name="Novak O."/>
            <person name="Pencik A."/>
            <person name="Tarkowska D."/>
            <person name="Hromadova K."/>
            <person name="Freeman S."/>
            <person name="Maymon M."/>
            <person name="Elazar M."/>
            <person name="Youssef S.A."/>
            <person name="El-Shabrawy E.S.M."/>
            <person name="Shalaby A.B.A."/>
            <person name="Houterman P."/>
            <person name="Brock N.L."/>
            <person name="Burkhardt I."/>
            <person name="Tsavkelova E.A."/>
            <person name="Dickschat J.S."/>
            <person name="Galuszka P."/>
            <person name="Gueldener U."/>
            <person name="Tudzynski B."/>
        </authorList>
    </citation>
    <scope>NUCLEOTIDE SEQUENCE [LARGE SCALE GENOMIC DNA]</scope>
    <source>
        <strain evidence="3">MRC7560</strain>
    </source>
</reference>
<dbReference type="SUPFAM" id="SSF57756">
    <property type="entry name" value="Retrovirus zinc finger-like domains"/>
    <property type="match status" value="1"/>
</dbReference>
<sequence>MTPTRQEEKQQNREGFEKRQAAKSGQSGSGRGTIGPDKSRDSSKCPQTMAERHGITKGQKRQTEEDDDRCVVREEGQVYDGAEDLENLSGERQKNVMHHREQGNDEALVGHTNNAVHATQAAQAPQSLPSTPEVLFASKPDRPDRLSRARATEIAYDVVRSTSAAGPSMRTPFRPLNERITAPFAGKTTRPRGETASLDRLAQAKADKEDYDMVVSTRPQGETTSQAGISHKHCANCGGNGHLLVNCITAEHGSIKVCVFCRTKDHMTDECRSFNKLGLAAKVKLLVKDRAGKPELDTRRGWWRYLHDFLVSEETKGVPIPTAFPWSPKFAEGLFECRFPKNIDQIQEEFDRSRDASKLPKDETMQSLEDVYTRHWREEKLPWPRLRLGRMSSSVDMEDLENRRQNDPRPAAYYEALSKYNGWRACDFSDEEEE</sequence>
<dbReference type="RefSeq" id="XP_041686438.1">
    <property type="nucleotide sequence ID" value="XM_041820571.1"/>
</dbReference>
<evidence type="ECO:0000313" key="3">
    <source>
        <dbReference type="Proteomes" id="UP000184255"/>
    </source>
</evidence>
<accession>A0A1L7TPM3</accession>
<dbReference type="Proteomes" id="UP000184255">
    <property type="component" value="Unassembled WGS sequence"/>
</dbReference>
<feature type="compositionally biased region" description="Basic and acidic residues" evidence="1">
    <location>
        <begin position="1"/>
        <end position="20"/>
    </location>
</feature>
<dbReference type="GeneID" id="65089209"/>
<organism evidence="2 3">
    <name type="scientific">Fusarium mangiferae</name>
    <name type="common">Mango malformation disease fungus</name>
    <dbReference type="NCBI Taxonomy" id="192010"/>
    <lineage>
        <taxon>Eukaryota</taxon>
        <taxon>Fungi</taxon>
        <taxon>Dikarya</taxon>
        <taxon>Ascomycota</taxon>
        <taxon>Pezizomycotina</taxon>
        <taxon>Sordariomycetes</taxon>
        <taxon>Hypocreomycetidae</taxon>
        <taxon>Hypocreales</taxon>
        <taxon>Nectriaceae</taxon>
        <taxon>Fusarium</taxon>
        <taxon>Fusarium fujikuroi species complex</taxon>
    </lineage>
</organism>
<proteinExistence type="predicted"/>
<keyword evidence="3" id="KW-1185">Reference proteome</keyword>
<gene>
    <name evidence="2" type="ORF">FMAN_09952</name>
</gene>
<comment type="caution">
    <text evidence="2">The sequence shown here is derived from an EMBL/GenBank/DDBJ whole genome shotgun (WGS) entry which is preliminary data.</text>
</comment>
<evidence type="ECO:0000256" key="1">
    <source>
        <dbReference type="SAM" id="MobiDB-lite"/>
    </source>
</evidence>
<feature type="region of interest" description="Disordered" evidence="1">
    <location>
        <begin position="1"/>
        <end position="88"/>
    </location>
</feature>
<dbReference type="Gene3D" id="4.10.60.10">
    <property type="entry name" value="Zinc finger, CCHC-type"/>
    <property type="match status" value="1"/>
</dbReference>
<dbReference type="EMBL" id="FCQH01000011">
    <property type="protein sequence ID" value="CVL00544.1"/>
    <property type="molecule type" value="Genomic_DNA"/>
</dbReference>
<evidence type="ECO:0000313" key="2">
    <source>
        <dbReference type="EMBL" id="CVL00544.1"/>
    </source>
</evidence>
<protein>
    <recommendedName>
        <fullName evidence="4">CCHC-type domain-containing protein</fullName>
    </recommendedName>
</protein>
<dbReference type="GO" id="GO:0008270">
    <property type="term" value="F:zinc ion binding"/>
    <property type="evidence" value="ECO:0007669"/>
    <property type="project" value="InterPro"/>
</dbReference>
<dbReference type="VEuPathDB" id="FungiDB:FMAN_09952"/>